<dbReference type="InterPro" id="IPR013762">
    <property type="entry name" value="Integrase-like_cat_sf"/>
</dbReference>
<gene>
    <name evidence="2" type="ORF">A5481_13755</name>
</gene>
<dbReference type="EMBL" id="LWHQ01000023">
    <property type="protein sequence ID" value="OAS24484.1"/>
    <property type="molecule type" value="Genomic_DNA"/>
</dbReference>
<dbReference type="SUPFAM" id="SSF56349">
    <property type="entry name" value="DNA breaking-rejoining enzymes"/>
    <property type="match status" value="1"/>
</dbReference>
<organism evidence="2 3">
    <name type="scientific">Methylobacterium platani</name>
    <dbReference type="NCBI Taxonomy" id="427683"/>
    <lineage>
        <taxon>Bacteria</taxon>
        <taxon>Pseudomonadati</taxon>
        <taxon>Pseudomonadota</taxon>
        <taxon>Alphaproteobacteria</taxon>
        <taxon>Hyphomicrobiales</taxon>
        <taxon>Methylobacteriaceae</taxon>
        <taxon>Methylobacterium</taxon>
    </lineage>
</organism>
<dbReference type="Proteomes" id="UP000078316">
    <property type="component" value="Unassembled WGS sequence"/>
</dbReference>
<dbReference type="InterPro" id="IPR011010">
    <property type="entry name" value="DNA_brk_join_enz"/>
</dbReference>
<dbReference type="RefSeq" id="WP_048433741.1">
    <property type="nucleotide sequence ID" value="NZ_LWHQ01000023.1"/>
</dbReference>
<keyword evidence="1" id="KW-0233">DNA recombination</keyword>
<dbReference type="GO" id="GO:0015074">
    <property type="term" value="P:DNA integration"/>
    <property type="evidence" value="ECO:0007669"/>
    <property type="project" value="InterPro"/>
</dbReference>
<accession>A0A179SAS4</accession>
<dbReference type="GO" id="GO:0003677">
    <property type="term" value="F:DNA binding"/>
    <property type="evidence" value="ECO:0007669"/>
    <property type="project" value="InterPro"/>
</dbReference>
<dbReference type="Gene3D" id="1.10.443.10">
    <property type="entry name" value="Intergrase catalytic core"/>
    <property type="match status" value="1"/>
</dbReference>
<dbReference type="GO" id="GO:0006310">
    <property type="term" value="P:DNA recombination"/>
    <property type="evidence" value="ECO:0007669"/>
    <property type="project" value="UniProtKB-KW"/>
</dbReference>
<evidence type="ECO:0008006" key="4">
    <source>
        <dbReference type="Google" id="ProtNLM"/>
    </source>
</evidence>
<evidence type="ECO:0000313" key="3">
    <source>
        <dbReference type="Proteomes" id="UP000078316"/>
    </source>
</evidence>
<evidence type="ECO:0000313" key="2">
    <source>
        <dbReference type="EMBL" id="OAS24484.1"/>
    </source>
</evidence>
<comment type="caution">
    <text evidence="2">The sequence shown here is derived from an EMBL/GenBank/DDBJ whole genome shotgun (WGS) entry which is preliminary data.</text>
</comment>
<protein>
    <recommendedName>
        <fullName evidence="4">Tyr recombinase domain-containing protein</fullName>
    </recommendedName>
</protein>
<evidence type="ECO:0000256" key="1">
    <source>
        <dbReference type="ARBA" id="ARBA00023172"/>
    </source>
</evidence>
<reference evidence="2 3" key="1">
    <citation type="submission" date="2016-04" db="EMBL/GenBank/DDBJ databases">
        <authorList>
            <person name="Evans L.H."/>
            <person name="Alamgir A."/>
            <person name="Owens N."/>
            <person name="Weber N.D."/>
            <person name="Virtaneva K."/>
            <person name="Barbian K."/>
            <person name="Babar A."/>
            <person name="Rosenke K."/>
        </authorList>
    </citation>
    <scope>NUCLEOTIDE SEQUENCE [LARGE SCALE GENOMIC DNA]</scope>
    <source>
        <strain evidence="2 3">PMB02</strain>
    </source>
</reference>
<dbReference type="AlphaFoldDB" id="A0A179SAS4"/>
<proteinExistence type="predicted"/>
<sequence length="74" mass="7875">MARAAGIPSHIWNMDARAGAITEAEDAGADLDHIRLAAAHSQAATTQRYSRGAVGKSRRVAELRLAHRALRNGS</sequence>
<name>A0A179SAS4_9HYPH</name>